<dbReference type="PROSITE" id="PS01196">
    <property type="entry name" value="PEPT_TRNA_HYDROL_2"/>
    <property type="match status" value="1"/>
</dbReference>
<dbReference type="InterPro" id="IPR036416">
    <property type="entry name" value="Pept_tRNA_hydro_sf"/>
</dbReference>
<evidence type="ECO:0000256" key="2">
    <source>
        <dbReference type="ARBA" id="ARBA00022555"/>
    </source>
</evidence>
<evidence type="ECO:0000256" key="4">
    <source>
        <dbReference type="ARBA" id="ARBA00022884"/>
    </source>
</evidence>
<keyword evidence="7" id="KW-1185">Reference proteome</keyword>
<evidence type="ECO:0000256" key="5">
    <source>
        <dbReference type="ARBA" id="ARBA00038063"/>
    </source>
</evidence>
<dbReference type="EC" id="3.1.1.29" evidence="1"/>
<name>A0A9W8E009_9FUNG</name>
<accession>A0A9W8E009</accession>
<dbReference type="Pfam" id="PF01195">
    <property type="entry name" value="Pept_tRNA_hydro"/>
    <property type="match status" value="1"/>
</dbReference>
<gene>
    <name evidence="6" type="ORF">IWQ62_006518</name>
</gene>
<keyword evidence="4" id="KW-0694">RNA-binding</keyword>
<reference evidence="6" key="1">
    <citation type="submission" date="2022-07" db="EMBL/GenBank/DDBJ databases">
        <title>Phylogenomic reconstructions and comparative analyses of Kickxellomycotina fungi.</title>
        <authorList>
            <person name="Reynolds N.K."/>
            <person name="Stajich J.E."/>
            <person name="Barry K."/>
            <person name="Grigoriev I.V."/>
            <person name="Crous P."/>
            <person name="Smith M.E."/>
        </authorList>
    </citation>
    <scope>NUCLEOTIDE SEQUENCE</scope>
    <source>
        <strain evidence="6">RSA 1196</strain>
    </source>
</reference>
<dbReference type="EMBL" id="JANBPY010003651">
    <property type="protein sequence ID" value="KAJ1950753.1"/>
    <property type="molecule type" value="Genomic_DNA"/>
</dbReference>
<evidence type="ECO:0000256" key="3">
    <source>
        <dbReference type="ARBA" id="ARBA00022801"/>
    </source>
</evidence>
<dbReference type="NCBIfam" id="TIGR00447">
    <property type="entry name" value="pth"/>
    <property type="match status" value="1"/>
</dbReference>
<dbReference type="GO" id="GO:0000049">
    <property type="term" value="F:tRNA binding"/>
    <property type="evidence" value="ECO:0007669"/>
    <property type="project" value="UniProtKB-KW"/>
</dbReference>
<protein>
    <recommendedName>
        <fullName evidence="1">peptidyl-tRNA hydrolase</fullName>
        <ecNumber evidence="1">3.1.1.29</ecNumber>
    </recommendedName>
</protein>
<organism evidence="6 7">
    <name type="scientific">Dispira parvispora</name>
    <dbReference type="NCBI Taxonomy" id="1520584"/>
    <lineage>
        <taxon>Eukaryota</taxon>
        <taxon>Fungi</taxon>
        <taxon>Fungi incertae sedis</taxon>
        <taxon>Zoopagomycota</taxon>
        <taxon>Kickxellomycotina</taxon>
        <taxon>Dimargaritomycetes</taxon>
        <taxon>Dimargaritales</taxon>
        <taxon>Dimargaritaceae</taxon>
        <taxon>Dispira</taxon>
    </lineage>
</organism>
<dbReference type="Proteomes" id="UP001150925">
    <property type="component" value="Unassembled WGS sequence"/>
</dbReference>
<dbReference type="Gene3D" id="3.40.50.1470">
    <property type="entry name" value="Peptidyl-tRNA hydrolase"/>
    <property type="match status" value="1"/>
</dbReference>
<comment type="caution">
    <text evidence="6">The sequence shown here is derived from an EMBL/GenBank/DDBJ whole genome shotgun (WGS) entry which is preliminary data.</text>
</comment>
<dbReference type="SUPFAM" id="SSF53178">
    <property type="entry name" value="Peptidyl-tRNA hydrolase-like"/>
    <property type="match status" value="1"/>
</dbReference>
<dbReference type="InterPro" id="IPR001328">
    <property type="entry name" value="Pept_tRNA_hydro"/>
</dbReference>
<dbReference type="PANTHER" id="PTHR17224:SF1">
    <property type="entry name" value="PEPTIDYL-TRNA HYDROLASE"/>
    <property type="match status" value="1"/>
</dbReference>
<dbReference type="InterPro" id="IPR018171">
    <property type="entry name" value="Pept_tRNA_hydro_CS"/>
</dbReference>
<sequence>MNESGRSVTRALREFHVPREHLMVVHDDMQRELGKISPKNGGSANGHNGIKSIIDCIQTNDFHRLRIGIGRPADDTRAQDKVSDFVLGKFTRAELEILAMVTYPRCWKEWPALFLPPVEN</sequence>
<evidence type="ECO:0000313" key="6">
    <source>
        <dbReference type="EMBL" id="KAJ1950753.1"/>
    </source>
</evidence>
<proteinExistence type="inferred from homology"/>
<dbReference type="GO" id="GO:0004045">
    <property type="term" value="F:peptidyl-tRNA hydrolase activity"/>
    <property type="evidence" value="ECO:0007669"/>
    <property type="project" value="UniProtKB-EC"/>
</dbReference>
<evidence type="ECO:0000313" key="7">
    <source>
        <dbReference type="Proteomes" id="UP001150925"/>
    </source>
</evidence>
<dbReference type="AlphaFoldDB" id="A0A9W8E009"/>
<dbReference type="OrthoDB" id="1711136at2759"/>
<keyword evidence="3" id="KW-0378">Hydrolase</keyword>
<evidence type="ECO:0000256" key="1">
    <source>
        <dbReference type="ARBA" id="ARBA00013260"/>
    </source>
</evidence>
<keyword evidence="2" id="KW-0820">tRNA-binding</keyword>
<dbReference type="PANTHER" id="PTHR17224">
    <property type="entry name" value="PEPTIDYL-TRNA HYDROLASE"/>
    <property type="match status" value="1"/>
</dbReference>
<comment type="similarity">
    <text evidence="5">Belongs to the PTH family.</text>
</comment>